<evidence type="ECO:0008006" key="3">
    <source>
        <dbReference type="Google" id="ProtNLM"/>
    </source>
</evidence>
<dbReference type="InterPro" id="IPR024508">
    <property type="entry name" value="DUF3226"/>
</dbReference>
<comment type="caution">
    <text evidence="1">The sequence shown here is derived from an EMBL/GenBank/DDBJ whole genome shotgun (WGS) entry which is preliminary data.</text>
</comment>
<sequence length="218" mass="24937">MTKNSRSHNVLLVEGKEDVRVIPELIEANGIAWGTKKNPVVYIKENNGYDNLIKPDVICTELKASGLSALGIMIDADDDPRGRWQSLRNTCLSSIPDLPEKLPETGLIHLTSNQVRFGVWMMPDNQMQGMLENFIAYMIPDESELIWQFAQNITIEAKQKGALFKETHQDKANIYTWLAWQNPPGRQLHQAINQKILNPKHPKAQKFVNWFKILYNLS</sequence>
<organism evidence="1 2">
    <name type="scientific">Planktothrix mougeotii LEGE 06226</name>
    <dbReference type="NCBI Taxonomy" id="1828728"/>
    <lineage>
        <taxon>Bacteria</taxon>
        <taxon>Bacillati</taxon>
        <taxon>Cyanobacteriota</taxon>
        <taxon>Cyanophyceae</taxon>
        <taxon>Oscillatoriophycideae</taxon>
        <taxon>Oscillatoriales</taxon>
        <taxon>Microcoleaceae</taxon>
        <taxon>Planktothrix</taxon>
    </lineage>
</organism>
<protein>
    <recommendedName>
        <fullName evidence="3">DUF4435 domain-containing protein</fullName>
    </recommendedName>
</protein>
<accession>A0ABR9U5H3</accession>
<dbReference type="Pfam" id="PF11536">
    <property type="entry name" value="DUF3226"/>
    <property type="match status" value="1"/>
</dbReference>
<evidence type="ECO:0000313" key="2">
    <source>
        <dbReference type="Proteomes" id="UP000640725"/>
    </source>
</evidence>
<dbReference type="RefSeq" id="WP_193867469.1">
    <property type="nucleotide sequence ID" value="NZ_JADEWU010000001.1"/>
</dbReference>
<dbReference type="EMBL" id="JADEWU010000001">
    <property type="protein sequence ID" value="MBE9141700.1"/>
    <property type="molecule type" value="Genomic_DNA"/>
</dbReference>
<evidence type="ECO:0000313" key="1">
    <source>
        <dbReference type="EMBL" id="MBE9141700.1"/>
    </source>
</evidence>
<keyword evidence="2" id="KW-1185">Reference proteome</keyword>
<gene>
    <name evidence="1" type="ORF">IQ236_00505</name>
</gene>
<proteinExistence type="predicted"/>
<name>A0ABR9U5H3_9CYAN</name>
<reference evidence="1 2" key="1">
    <citation type="submission" date="2020-10" db="EMBL/GenBank/DDBJ databases">
        <authorList>
            <person name="Castelo-Branco R."/>
            <person name="Eusebio N."/>
            <person name="Adriana R."/>
            <person name="Vieira A."/>
            <person name="Brugerolle De Fraissinette N."/>
            <person name="Rezende De Castro R."/>
            <person name="Schneider M.P."/>
            <person name="Vasconcelos V."/>
            <person name="Leao P.N."/>
        </authorList>
    </citation>
    <scope>NUCLEOTIDE SEQUENCE [LARGE SCALE GENOMIC DNA]</scope>
    <source>
        <strain evidence="1 2">LEGE 06226</strain>
    </source>
</reference>
<dbReference type="Proteomes" id="UP000640725">
    <property type="component" value="Unassembled WGS sequence"/>
</dbReference>